<protein>
    <recommendedName>
        <fullName evidence="2">Abscisic acid G-protein coupled receptor-like domain-containing protein</fullName>
    </recommendedName>
</protein>
<gene>
    <name evidence="3" type="ORF">CDD82_7398</name>
</gene>
<organism evidence="3 4">
    <name type="scientific">Ophiocordyceps australis</name>
    <dbReference type="NCBI Taxonomy" id="1399860"/>
    <lineage>
        <taxon>Eukaryota</taxon>
        <taxon>Fungi</taxon>
        <taxon>Dikarya</taxon>
        <taxon>Ascomycota</taxon>
        <taxon>Pezizomycotina</taxon>
        <taxon>Sordariomycetes</taxon>
        <taxon>Hypocreomycetidae</taxon>
        <taxon>Hypocreales</taxon>
        <taxon>Ophiocordycipitaceae</taxon>
        <taxon>Ophiocordyceps</taxon>
    </lineage>
</organism>
<dbReference type="InterPro" id="IPR015672">
    <property type="entry name" value="GPHR/GTG"/>
</dbReference>
<keyword evidence="1" id="KW-0472">Membrane</keyword>
<evidence type="ECO:0000259" key="2">
    <source>
        <dbReference type="Pfam" id="PF12430"/>
    </source>
</evidence>
<keyword evidence="1" id="KW-0812">Transmembrane</keyword>
<feature type="domain" description="Abscisic acid G-protein coupled receptor-like" evidence="2">
    <location>
        <begin position="10"/>
        <end position="149"/>
    </location>
</feature>
<dbReference type="OrthoDB" id="264392at2759"/>
<dbReference type="InterPro" id="IPR025969">
    <property type="entry name" value="ABA_GPCR_dom"/>
</dbReference>
<dbReference type="AlphaFoldDB" id="A0A2C5YSJ5"/>
<reference evidence="3 4" key="1">
    <citation type="submission" date="2017-06" db="EMBL/GenBank/DDBJ databases">
        <title>Ant-infecting Ophiocordyceps genomes reveal a high diversity of potential behavioral manipulation genes and a possible major role for enterotoxins.</title>
        <authorList>
            <person name="De Bekker C."/>
            <person name="Evans H.C."/>
            <person name="Brachmann A."/>
            <person name="Hughes D.P."/>
        </authorList>
    </citation>
    <scope>NUCLEOTIDE SEQUENCE [LARGE SCALE GENOMIC DNA]</scope>
    <source>
        <strain evidence="3 4">1348a</strain>
    </source>
</reference>
<proteinExistence type="predicted"/>
<evidence type="ECO:0000256" key="1">
    <source>
        <dbReference type="SAM" id="Phobius"/>
    </source>
</evidence>
<keyword evidence="4" id="KW-1185">Reference proteome</keyword>
<name>A0A2C5YSJ5_9HYPO</name>
<evidence type="ECO:0000313" key="3">
    <source>
        <dbReference type="EMBL" id="PHH69994.1"/>
    </source>
</evidence>
<dbReference type="Pfam" id="PF12430">
    <property type="entry name" value="ABA_GPCR"/>
    <property type="match status" value="1"/>
</dbReference>
<comment type="caution">
    <text evidence="3">The sequence shown here is derived from an EMBL/GenBank/DDBJ whole genome shotgun (WGS) entry which is preliminary data.</text>
</comment>
<evidence type="ECO:0000313" key="4">
    <source>
        <dbReference type="Proteomes" id="UP000224854"/>
    </source>
</evidence>
<feature type="transmembrane region" description="Helical" evidence="1">
    <location>
        <begin position="81"/>
        <end position="106"/>
    </location>
</feature>
<dbReference type="PANTHER" id="PTHR15948">
    <property type="entry name" value="G-PROTEIN COUPLED RECEPTOR 89-RELATED"/>
    <property type="match status" value="1"/>
</dbReference>
<dbReference type="Proteomes" id="UP000224854">
    <property type="component" value="Unassembled WGS sequence"/>
</dbReference>
<dbReference type="EMBL" id="NJEU01000858">
    <property type="protein sequence ID" value="PHH69994.1"/>
    <property type="molecule type" value="Genomic_DNA"/>
</dbReference>
<dbReference type="PANTHER" id="PTHR15948:SF0">
    <property type="entry name" value="GOLGI PH REGULATOR A-RELATED"/>
    <property type="match status" value="1"/>
</dbReference>
<sequence length="166" mass="17788">MSALRRLCGAPSASDPISRALGLVVWLWDPSIDQDAWSRLASFALVGCVLVASVSTAAQTIRLLSPSPSSSSSSSSPFSSAPALLALAQLAATYLLAASMLLRSLLPPPLASRTPILAALDTRFVDLWFDSCFLAGAASTFFVLWLGRRHDPWHAYHVEEMGLKRC</sequence>
<feature type="transmembrane region" description="Helical" evidence="1">
    <location>
        <begin position="40"/>
        <end position="61"/>
    </location>
</feature>
<feature type="transmembrane region" description="Helical" evidence="1">
    <location>
        <begin position="127"/>
        <end position="147"/>
    </location>
</feature>
<keyword evidence="1" id="KW-1133">Transmembrane helix</keyword>
<accession>A0A2C5YSJ5</accession>